<accession>A0A1Q8YH41</accession>
<comment type="caution">
    <text evidence="1">The sequence shown here is derived from an EMBL/GenBank/DDBJ whole genome shotgun (WGS) entry which is preliminary data.</text>
</comment>
<organism evidence="1 2">
    <name type="scientific">Rhodoferax antarcticus ANT.BR</name>
    <dbReference type="NCBI Taxonomy" id="1111071"/>
    <lineage>
        <taxon>Bacteria</taxon>
        <taxon>Pseudomonadati</taxon>
        <taxon>Pseudomonadota</taxon>
        <taxon>Betaproteobacteria</taxon>
        <taxon>Burkholderiales</taxon>
        <taxon>Comamonadaceae</taxon>
        <taxon>Rhodoferax</taxon>
    </lineage>
</organism>
<sequence length="61" mass="6769">MQIKNNSIRRFIYTGWKLISLLKTSLLRPLAHSTDYEAMLPGNISKDCASVSAPPAYDAVT</sequence>
<gene>
    <name evidence="1" type="ORF">BLL52_1135</name>
</gene>
<name>A0A1Q8YH41_9BURK</name>
<proteinExistence type="predicted"/>
<evidence type="ECO:0000313" key="1">
    <source>
        <dbReference type="EMBL" id="OLP07305.1"/>
    </source>
</evidence>
<dbReference type="Proteomes" id="UP000185911">
    <property type="component" value="Unassembled WGS sequence"/>
</dbReference>
<reference evidence="1 2" key="1">
    <citation type="submission" date="2017-01" db="EMBL/GenBank/DDBJ databases">
        <title>Genome sequence of Rhodoferax antarcticus ANT.BR, a psychrophilic purple nonsulfur bacterium from an Antarctic microbial mat.</title>
        <authorList>
            <person name="Baker J."/>
            <person name="Riester C."/>
            <person name="Skinner B."/>
            <person name="Newell A."/>
            <person name="Swingley W."/>
            <person name="Madigan M."/>
            <person name="Jung D."/>
            <person name="Asao M."/>
            <person name="Chen M."/>
            <person name="Loughlin P."/>
            <person name="Pan H."/>
            <person name="Lin S."/>
            <person name="Li N."/>
            <person name="Shaw J."/>
            <person name="Prado M."/>
            <person name="Sherman C."/>
            <person name="Li X."/>
            <person name="Tang J."/>
            <person name="Blankenship R."/>
            <person name="Zhao T."/>
            <person name="Touchman J."/>
            <person name="Sattley M."/>
        </authorList>
    </citation>
    <scope>NUCLEOTIDE SEQUENCE [LARGE SCALE GENOMIC DNA]</scope>
    <source>
        <strain evidence="1 2">ANT.BR</strain>
    </source>
</reference>
<evidence type="ECO:0000313" key="2">
    <source>
        <dbReference type="Proteomes" id="UP000185911"/>
    </source>
</evidence>
<protein>
    <submittedName>
        <fullName evidence="1">Uncharacterized protein</fullName>
    </submittedName>
</protein>
<dbReference type="AlphaFoldDB" id="A0A1Q8YH41"/>
<dbReference type="EMBL" id="MSYM01000008">
    <property type="protein sequence ID" value="OLP07305.1"/>
    <property type="molecule type" value="Genomic_DNA"/>
</dbReference>
<keyword evidence="2" id="KW-1185">Reference proteome</keyword>